<keyword evidence="3" id="KW-1003">Cell membrane</keyword>
<evidence type="ECO:0000256" key="1">
    <source>
        <dbReference type="ARBA" id="ARBA00004651"/>
    </source>
</evidence>
<proteinExistence type="inferred from homology"/>
<dbReference type="InterPro" id="IPR039428">
    <property type="entry name" value="NUOK/Mnh_C1-like"/>
</dbReference>
<evidence type="ECO:0000256" key="5">
    <source>
        <dbReference type="ARBA" id="ARBA00022989"/>
    </source>
</evidence>
<comment type="subcellular location">
    <subcellularLocation>
        <location evidence="1">Cell membrane</location>
        <topology evidence="1">Multi-pass membrane protein</topology>
    </subcellularLocation>
</comment>
<name>A0A510HPC8_9ACTN</name>
<dbReference type="GO" id="GO:0005886">
    <property type="term" value="C:plasma membrane"/>
    <property type="evidence" value="ECO:0007669"/>
    <property type="project" value="UniProtKB-SubCell"/>
</dbReference>
<dbReference type="PANTHER" id="PTHR34583">
    <property type="entry name" value="ANTIPORTER SUBUNIT MNHC2-RELATED"/>
    <property type="match status" value="1"/>
</dbReference>
<dbReference type="EMBL" id="AP019791">
    <property type="protein sequence ID" value="BBL80597.1"/>
    <property type="molecule type" value="Genomic_DNA"/>
</dbReference>
<accession>A0A510HPC8</accession>
<keyword evidence="6 7" id="KW-0472">Membrane</keyword>
<dbReference type="Pfam" id="PF00420">
    <property type="entry name" value="Oxidored_q2"/>
    <property type="match status" value="1"/>
</dbReference>
<dbReference type="InterPro" id="IPR050601">
    <property type="entry name" value="CPA3_antiporter_subunitC"/>
</dbReference>
<evidence type="ECO:0000256" key="4">
    <source>
        <dbReference type="ARBA" id="ARBA00022692"/>
    </source>
</evidence>
<evidence type="ECO:0000256" key="2">
    <source>
        <dbReference type="ARBA" id="ARBA00010388"/>
    </source>
</evidence>
<feature type="transmembrane region" description="Helical" evidence="7">
    <location>
        <begin position="6"/>
        <end position="21"/>
    </location>
</feature>
<evidence type="ECO:0000313" key="8">
    <source>
        <dbReference type="EMBL" id="BBL80597.1"/>
    </source>
</evidence>
<sequence>MTFLLSLAVAIIFGAGAYLVLQRNLVRVVTGMILISNAAILFVISAGLSRGYPPIYPLPEDEPVSDPLVQAMALTAIVISFSVTALLLCMVYRLYTSHGSVDLEDISAAEVREAEALERGESIEKAEEGRP</sequence>
<protein>
    <submittedName>
        <fullName evidence="8">Cation:proton antiporter</fullName>
    </submittedName>
</protein>
<evidence type="ECO:0000256" key="6">
    <source>
        <dbReference type="ARBA" id="ARBA00023136"/>
    </source>
</evidence>
<evidence type="ECO:0000256" key="7">
    <source>
        <dbReference type="SAM" id="Phobius"/>
    </source>
</evidence>
<comment type="similarity">
    <text evidence="2">Belongs to the CPA3 antiporters (TC 2.A.63) subunit C family.</text>
</comment>
<gene>
    <name evidence="8" type="ORF">RxyAA322_24510</name>
</gene>
<dbReference type="PANTHER" id="PTHR34583:SF2">
    <property type="entry name" value="ANTIPORTER SUBUNIT MNHC2-RELATED"/>
    <property type="match status" value="1"/>
</dbReference>
<keyword evidence="4 7" id="KW-0812">Transmembrane</keyword>
<feature type="transmembrane region" description="Helical" evidence="7">
    <location>
        <begin position="28"/>
        <end position="48"/>
    </location>
</feature>
<reference evidence="8" key="1">
    <citation type="journal article" date="2019" name="Microbiol. Resour. Announc.">
        <title>Complete Genome Sequence of Rubrobacter xylanophilus Strain AA3-22, Isolated from Arima Onsen in Japan.</title>
        <authorList>
            <person name="Tomariguchi N."/>
            <person name="Miyazaki K."/>
        </authorList>
    </citation>
    <scope>NUCLEOTIDE SEQUENCE [LARGE SCALE GENOMIC DNA]</scope>
    <source>
        <strain evidence="8">AA3-22</strain>
    </source>
</reference>
<dbReference type="AlphaFoldDB" id="A0A510HPC8"/>
<evidence type="ECO:0000256" key="3">
    <source>
        <dbReference type="ARBA" id="ARBA00022475"/>
    </source>
</evidence>
<keyword evidence="5 7" id="KW-1133">Transmembrane helix</keyword>
<keyword evidence="9" id="KW-1185">Reference proteome</keyword>
<evidence type="ECO:0000313" key="9">
    <source>
        <dbReference type="Proteomes" id="UP000318065"/>
    </source>
</evidence>
<dbReference type="OrthoDB" id="9799219at2"/>
<organism evidence="8 9">
    <name type="scientific">Rubrobacter xylanophilus</name>
    <dbReference type="NCBI Taxonomy" id="49319"/>
    <lineage>
        <taxon>Bacteria</taxon>
        <taxon>Bacillati</taxon>
        <taxon>Actinomycetota</taxon>
        <taxon>Rubrobacteria</taxon>
        <taxon>Rubrobacterales</taxon>
        <taxon>Rubrobacteraceae</taxon>
        <taxon>Rubrobacter</taxon>
    </lineage>
</organism>
<dbReference type="Proteomes" id="UP000318065">
    <property type="component" value="Chromosome"/>
</dbReference>
<dbReference type="RefSeq" id="WP_143528586.1">
    <property type="nucleotide sequence ID" value="NZ_AP019791.1"/>
</dbReference>
<dbReference type="Gene3D" id="1.10.287.3510">
    <property type="match status" value="1"/>
</dbReference>
<feature type="transmembrane region" description="Helical" evidence="7">
    <location>
        <begin position="68"/>
        <end position="92"/>
    </location>
</feature>